<dbReference type="EMBL" id="CP042469">
    <property type="protein sequence ID" value="QOX62284.1"/>
    <property type="molecule type" value="Genomic_DNA"/>
</dbReference>
<sequence>MENNKFDDYIGFFRSLLPLGESFDIVERNLVIGEKEAYLYFIDGFLNSDVLERVITSLLLVSKHDMGQRSSASDFIKYHVPHGPASTEKNTDKMMKSLLSGLTVMIIDGYADAIVMDLRTYPARGVEEPEKEKSLRGPKDGFVETLLFNTTMIRRRIRDPRLVFEMYTIGSTSKTDVCVGYIKGVVKEETLEVIKKKLAGIKRDTLTVGDQSLVEAMAKSQWLSPFPKVRYSQRPDVISAHLTEGKLVLLVDNSPTAILVPTGIFDFFQDTDDYYFPLITGNYFRLLRVLNMIAVIFLTPVYLLLAEGFLPVHPRLEFFIPDEGYAIPLFFQFILLEFAIDALKLASLNTPSSLGMSLSVIGALILGQFAVDSGWFIPQTILCMAVLALASFTQPSIELGYATKYMRVLILIGVAIYGLWGALIALLLDLIMLVKTKNIVGTSYLYPLVPLNKEVLKRLLFRTKA</sequence>
<evidence type="ECO:0000313" key="2">
    <source>
        <dbReference type="Proteomes" id="UP000594014"/>
    </source>
</evidence>
<name>A0ACD1A7E1_9FIRM</name>
<accession>A0ACD1A7E1</accession>
<gene>
    <name evidence="1" type="ORF">FRZ06_02380</name>
</gene>
<dbReference type="Proteomes" id="UP000594014">
    <property type="component" value="Chromosome"/>
</dbReference>
<keyword evidence="2" id="KW-1185">Reference proteome</keyword>
<protein>
    <submittedName>
        <fullName evidence="1">Spore germination protein</fullName>
    </submittedName>
</protein>
<evidence type="ECO:0000313" key="1">
    <source>
        <dbReference type="EMBL" id="QOX62284.1"/>
    </source>
</evidence>
<organism evidence="1 2">
    <name type="scientific">Anoxybacterium hadale</name>
    <dbReference type="NCBI Taxonomy" id="3408580"/>
    <lineage>
        <taxon>Bacteria</taxon>
        <taxon>Bacillati</taxon>
        <taxon>Bacillota</taxon>
        <taxon>Clostridia</taxon>
        <taxon>Peptostreptococcales</taxon>
        <taxon>Anaerovoracaceae</taxon>
        <taxon>Anoxybacterium</taxon>
    </lineage>
</organism>
<reference evidence="1" key="1">
    <citation type="submission" date="2019-08" db="EMBL/GenBank/DDBJ databases">
        <title>Genome sequence of Clostridiales bacterium MT110.</title>
        <authorList>
            <person name="Cao J."/>
        </authorList>
    </citation>
    <scope>NUCLEOTIDE SEQUENCE</scope>
    <source>
        <strain evidence="1">MT110</strain>
    </source>
</reference>
<proteinExistence type="predicted"/>